<dbReference type="SUPFAM" id="SSF101874">
    <property type="entry name" value="YceI-like"/>
    <property type="match status" value="1"/>
</dbReference>
<accession>A0A110AZS3</accession>
<dbReference type="RefSeq" id="WP_096349363.1">
    <property type="nucleotide sequence ID" value="NZ_AP017313.1"/>
</dbReference>
<proteinExistence type="predicted"/>
<protein>
    <submittedName>
        <fullName evidence="1">Uncharacterized protein</fullName>
    </submittedName>
</protein>
<dbReference type="KEGG" id="mgot:MgSA37_00144"/>
<dbReference type="Proteomes" id="UP000218263">
    <property type="component" value="Chromosome"/>
</dbReference>
<keyword evidence="2" id="KW-1185">Reference proteome</keyword>
<dbReference type="AlphaFoldDB" id="A0A110AZS3"/>
<dbReference type="OrthoDB" id="9794147at2"/>
<reference evidence="1 2" key="1">
    <citation type="submission" date="2015-12" db="EMBL/GenBank/DDBJ databases">
        <title>Genome sequence of Mucilaginibacter gotjawali.</title>
        <authorList>
            <person name="Lee J.S."/>
            <person name="Lee K.C."/>
            <person name="Kim K.K."/>
            <person name="Lee B.W."/>
        </authorList>
    </citation>
    <scope>NUCLEOTIDE SEQUENCE [LARGE SCALE GENOMIC DNA]</scope>
    <source>
        <strain evidence="1 2">SA3-7</strain>
    </source>
</reference>
<evidence type="ECO:0000313" key="1">
    <source>
        <dbReference type="EMBL" id="BAU51994.1"/>
    </source>
</evidence>
<name>A0A110AZS3_9SPHI</name>
<sequence>MLFKNVTWYFLMLITLTSFISRGSRNLSPQIKKWVVSENSKLRVNGSTNINTFICEIPSYDQIDTITVNKTNKDVLLSGTINLNVKSFDCHNVIMTHDLRKTLKQDQYPVLHISFLTLNKLPDLTAKPEPVTGWVFIEIAGVRKRFEVNYQISQDGQKIIHLLGTRDVNFSDFNLVPPRKLGGMIKTSDKLSVDFHLKMKSMD</sequence>
<gene>
    <name evidence="1" type="ORF">MgSA37_00144</name>
</gene>
<dbReference type="EMBL" id="AP017313">
    <property type="protein sequence ID" value="BAU51994.1"/>
    <property type="molecule type" value="Genomic_DNA"/>
</dbReference>
<dbReference type="Gene3D" id="2.40.128.110">
    <property type="entry name" value="Lipid/polyisoprenoid-binding, YceI-like"/>
    <property type="match status" value="1"/>
</dbReference>
<dbReference type="InterPro" id="IPR036761">
    <property type="entry name" value="TTHA0802/YceI-like_sf"/>
</dbReference>
<evidence type="ECO:0000313" key="2">
    <source>
        <dbReference type="Proteomes" id="UP000218263"/>
    </source>
</evidence>
<organism evidence="1 2">
    <name type="scientific">Mucilaginibacter gotjawali</name>
    <dbReference type="NCBI Taxonomy" id="1550579"/>
    <lineage>
        <taxon>Bacteria</taxon>
        <taxon>Pseudomonadati</taxon>
        <taxon>Bacteroidota</taxon>
        <taxon>Sphingobacteriia</taxon>
        <taxon>Sphingobacteriales</taxon>
        <taxon>Sphingobacteriaceae</taxon>
        <taxon>Mucilaginibacter</taxon>
    </lineage>
</organism>